<dbReference type="NCBIfam" id="TIGR01446">
    <property type="entry name" value="DnaD_dom"/>
    <property type="match status" value="1"/>
</dbReference>
<dbReference type="OrthoDB" id="9770238at2"/>
<dbReference type="EMBL" id="LDQV01000023">
    <property type="protein sequence ID" value="KTR26586.1"/>
    <property type="molecule type" value="Genomic_DNA"/>
</dbReference>
<dbReference type="InterPro" id="IPR036388">
    <property type="entry name" value="WH-like_DNA-bd_sf"/>
</dbReference>
<dbReference type="Pfam" id="PF07261">
    <property type="entry name" value="DnaB_2"/>
    <property type="match status" value="1"/>
</dbReference>
<dbReference type="Gene3D" id="1.10.10.630">
    <property type="entry name" value="DnaD domain-like"/>
    <property type="match status" value="1"/>
</dbReference>
<gene>
    <name evidence="4" type="ORF">AS033_04980</name>
    <name evidence="5" type="ORF">RSA11_10135</name>
    <name evidence="6" type="ORF">SZL87_02260</name>
</gene>
<dbReference type="InterPro" id="IPR034829">
    <property type="entry name" value="DnaD-like_sf"/>
</dbReference>
<evidence type="ECO:0000259" key="3">
    <source>
        <dbReference type="Pfam" id="PF21984"/>
    </source>
</evidence>
<protein>
    <submittedName>
        <fullName evidence="6">DnaD domain protein</fullName>
    </submittedName>
    <submittedName>
        <fullName evidence="4">Primosomal replication protein N</fullName>
    </submittedName>
</protein>
<evidence type="ECO:0000313" key="9">
    <source>
        <dbReference type="Proteomes" id="UP001387110"/>
    </source>
</evidence>
<dbReference type="SUPFAM" id="SSF158499">
    <property type="entry name" value="DnaD domain-like"/>
    <property type="match status" value="1"/>
</dbReference>
<reference evidence="5 8" key="2">
    <citation type="journal article" date="2016" name="Front. Microbiol.">
        <title>Genomic Resource of Rice Seed Associated Bacteria.</title>
        <authorList>
            <person name="Midha S."/>
            <person name="Bansal K."/>
            <person name="Sharma S."/>
            <person name="Kumar N."/>
            <person name="Patil P.P."/>
            <person name="Chaudhry V."/>
            <person name="Patil P.B."/>
        </authorList>
    </citation>
    <scope>NUCLEOTIDE SEQUENCE [LARGE SCALE GENOMIC DNA]</scope>
    <source>
        <strain evidence="5 8">RSA11</strain>
    </source>
</reference>
<reference evidence="4 7" key="1">
    <citation type="journal article" date="2015" name="Int. J. Syst. Evol. Microbiol.">
        <title>Exiguobacterium enclense sp. nov., isolated from sediment.</title>
        <authorList>
            <person name="Dastager S.G."/>
            <person name="Mawlankar R."/>
            <person name="Sonalkar V.V."/>
            <person name="Thorat M.N."/>
            <person name="Mual P."/>
            <person name="Verma A."/>
            <person name="Krishnamurthi S."/>
            <person name="Tang S.K."/>
            <person name="Li W.J."/>
        </authorList>
    </citation>
    <scope>NUCLEOTIDE SEQUENCE [LARGE SCALE GENOMIC DNA]</scope>
    <source>
        <strain evidence="4 7">NIO-1109</strain>
    </source>
</reference>
<evidence type="ECO:0000313" key="7">
    <source>
        <dbReference type="Proteomes" id="UP000053797"/>
    </source>
</evidence>
<comment type="caution">
    <text evidence="4">The sequence shown here is derived from an EMBL/GenBank/DDBJ whole genome shotgun (WGS) entry which is preliminary data.</text>
</comment>
<name>A0A0V8GKD8_9BACL</name>
<dbReference type="InterPro" id="IPR006343">
    <property type="entry name" value="DnaB/C_C"/>
</dbReference>
<evidence type="ECO:0000313" key="8">
    <source>
        <dbReference type="Proteomes" id="UP000072605"/>
    </source>
</evidence>
<evidence type="ECO:0000259" key="2">
    <source>
        <dbReference type="Pfam" id="PF07261"/>
    </source>
</evidence>
<feature type="domain" description="DnaD N-terminal" evidence="3">
    <location>
        <begin position="17"/>
        <end position="105"/>
    </location>
</feature>
<accession>A0A0V8GKD8</accession>
<evidence type="ECO:0000256" key="1">
    <source>
        <dbReference type="ARBA" id="ARBA00093462"/>
    </source>
</evidence>
<dbReference type="InterPro" id="IPR053843">
    <property type="entry name" value="DnaD_N"/>
</dbReference>
<dbReference type="PANTHER" id="PTHR37293">
    <property type="entry name" value="PHAGE REPLICATION PROTEIN-RELATED"/>
    <property type="match status" value="1"/>
</dbReference>
<comment type="similarity">
    <text evidence="1">Belongs to the DnaB/DnaD family.</text>
</comment>
<dbReference type="GeneID" id="90837031"/>
<dbReference type="AlphaFoldDB" id="A0A0V8GKD8"/>
<evidence type="ECO:0000313" key="4">
    <source>
        <dbReference type="EMBL" id="KSU50738.1"/>
    </source>
</evidence>
<dbReference type="InterPro" id="IPR053162">
    <property type="entry name" value="DnaD"/>
</dbReference>
<keyword evidence="9" id="KW-1185">Reference proteome</keyword>
<dbReference type="EMBL" id="LNQL01000001">
    <property type="protein sequence ID" value="KSU50738.1"/>
    <property type="molecule type" value="Genomic_DNA"/>
</dbReference>
<feature type="domain" description="DnaB/C C-terminal" evidence="2">
    <location>
        <begin position="119"/>
        <end position="187"/>
    </location>
</feature>
<proteinExistence type="inferred from homology"/>
<dbReference type="Pfam" id="PF21984">
    <property type="entry name" value="DnaD_N"/>
    <property type="match status" value="1"/>
</dbReference>
<evidence type="ECO:0000313" key="5">
    <source>
        <dbReference type="EMBL" id="KTR26586.1"/>
    </source>
</evidence>
<sequence length="192" mass="21924">MNHNLVQLFEEGTVVLPKRLFTEAKRLGISFVEFTLIGQLFACRAEGMEMPSPEELSNRLGLSETETIETTLGLLQKGLLAMENVNGSERYSLVPLYEKLMAPPEQEAPNFDTINPSVFQQFERELGMMSPFQMEQIIQWLTIENISEELVLAALREAVYHNVRKMTYINQILRTWEREGIKTLEDLAGRGG</sequence>
<dbReference type="EMBL" id="JBAWKY010000001">
    <property type="protein sequence ID" value="MEI4461242.1"/>
    <property type="molecule type" value="Genomic_DNA"/>
</dbReference>
<dbReference type="Proteomes" id="UP001387110">
    <property type="component" value="Unassembled WGS sequence"/>
</dbReference>
<reference evidence="6 9" key="3">
    <citation type="submission" date="2023-12" db="EMBL/GenBank/DDBJ databases">
        <authorList>
            <person name="Easwaran N."/>
            <person name="Lazarus H.P.S."/>
        </authorList>
    </citation>
    <scope>NUCLEOTIDE SEQUENCE [LARGE SCALE GENOMIC DNA]</scope>
    <source>
        <strain evidence="6 9">VIT-2023</strain>
    </source>
</reference>
<dbReference type="PANTHER" id="PTHR37293:SF6">
    <property type="entry name" value="DNA REPLICATION PROTEIN DNAD"/>
    <property type="match status" value="1"/>
</dbReference>
<organism evidence="4 7">
    <name type="scientific">Exiguobacterium indicum</name>
    <dbReference type="NCBI Taxonomy" id="296995"/>
    <lineage>
        <taxon>Bacteria</taxon>
        <taxon>Bacillati</taxon>
        <taxon>Bacillota</taxon>
        <taxon>Bacilli</taxon>
        <taxon>Bacillales</taxon>
        <taxon>Bacillales Family XII. Incertae Sedis</taxon>
        <taxon>Exiguobacterium</taxon>
    </lineage>
</organism>
<dbReference type="Proteomes" id="UP000053797">
    <property type="component" value="Unassembled WGS sequence"/>
</dbReference>
<evidence type="ECO:0000313" key="6">
    <source>
        <dbReference type="EMBL" id="MEI4461242.1"/>
    </source>
</evidence>
<dbReference type="Proteomes" id="UP000072605">
    <property type="component" value="Unassembled WGS sequence"/>
</dbReference>
<dbReference type="Gene3D" id="1.10.10.10">
    <property type="entry name" value="Winged helix-like DNA-binding domain superfamily/Winged helix DNA-binding domain"/>
    <property type="match status" value="1"/>
</dbReference>
<dbReference type="RefSeq" id="WP_023468616.1">
    <property type="nucleotide sequence ID" value="NZ_FMYN01000001.1"/>
</dbReference>